<feature type="non-terminal residue" evidence="1">
    <location>
        <position position="1"/>
    </location>
</feature>
<dbReference type="Proteomes" id="UP001432027">
    <property type="component" value="Unassembled WGS sequence"/>
</dbReference>
<evidence type="ECO:0000313" key="1">
    <source>
        <dbReference type="EMBL" id="GMS85547.1"/>
    </source>
</evidence>
<organism evidence="1 2">
    <name type="scientific">Pristionchus entomophagus</name>
    <dbReference type="NCBI Taxonomy" id="358040"/>
    <lineage>
        <taxon>Eukaryota</taxon>
        <taxon>Metazoa</taxon>
        <taxon>Ecdysozoa</taxon>
        <taxon>Nematoda</taxon>
        <taxon>Chromadorea</taxon>
        <taxon>Rhabditida</taxon>
        <taxon>Rhabditina</taxon>
        <taxon>Diplogasteromorpha</taxon>
        <taxon>Diplogasteroidea</taxon>
        <taxon>Neodiplogasteridae</taxon>
        <taxon>Pristionchus</taxon>
    </lineage>
</organism>
<dbReference type="AlphaFoldDB" id="A0AAV5SSX2"/>
<evidence type="ECO:0000313" key="2">
    <source>
        <dbReference type="Proteomes" id="UP001432027"/>
    </source>
</evidence>
<proteinExistence type="predicted"/>
<sequence length="327" mass="35294">AQLTDQRLSVHPQKKAEMAFSHFSKTTMWIVFVLLFVASTVRTLEKSCEERQFEQIAIEQKADIDNHECRACKMIDLDATANCPKKDYDCDEALPMTSKVLNTGGCDYAQLKCRDASATLVVGGAPVGKVRCNNRMWITPSKSEAVSAVCARKCGLGVCKVLPPSSLEGQETYEPLVVNPPDDLHPCAWGECQNGAVAENDVRFDGFSTFSCSGDGTWTFTGPGAEIRQLKGIRCIKEQPACKKCTIGQVKLDVVNAGAYADTTIDNSGQCTVATIHCNGQFHYAENVDITGQLGSGSGDLKVTCSATGMEWTGGTPPKPIRIFTCG</sequence>
<gene>
    <name evidence="1" type="ORF">PENTCL1PPCAC_7722</name>
</gene>
<name>A0AAV5SSX2_9BILA</name>
<protein>
    <recommendedName>
        <fullName evidence="3">Sushi domain-containing protein</fullName>
    </recommendedName>
</protein>
<dbReference type="EMBL" id="BTSX01000002">
    <property type="protein sequence ID" value="GMS85547.1"/>
    <property type="molecule type" value="Genomic_DNA"/>
</dbReference>
<evidence type="ECO:0008006" key="3">
    <source>
        <dbReference type="Google" id="ProtNLM"/>
    </source>
</evidence>
<reference evidence="1" key="1">
    <citation type="submission" date="2023-10" db="EMBL/GenBank/DDBJ databases">
        <title>Genome assembly of Pristionchus species.</title>
        <authorList>
            <person name="Yoshida K."/>
            <person name="Sommer R.J."/>
        </authorList>
    </citation>
    <scope>NUCLEOTIDE SEQUENCE</scope>
    <source>
        <strain evidence="1">RS0144</strain>
    </source>
</reference>
<comment type="caution">
    <text evidence="1">The sequence shown here is derived from an EMBL/GenBank/DDBJ whole genome shotgun (WGS) entry which is preliminary data.</text>
</comment>
<keyword evidence="2" id="KW-1185">Reference proteome</keyword>
<accession>A0AAV5SSX2</accession>